<comment type="caution">
    <text evidence="1">The sequence shown here is derived from an EMBL/GenBank/DDBJ whole genome shotgun (WGS) entry which is preliminary data.</text>
</comment>
<gene>
    <name evidence="1" type="ORF">ENX07_05860</name>
</gene>
<organism evidence="1">
    <name type="scientific">candidate division WOR-3 bacterium</name>
    <dbReference type="NCBI Taxonomy" id="2052148"/>
    <lineage>
        <taxon>Bacteria</taxon>
        <taxon>Bacteria division WOR-3</taxon>
    </lineage>
</organism>
<dbReference type="EMBL" id="DTMQ01000039">
    <property type="protein sequence ID" value="HGE99576.1"/>
    <property type="molecule type" value="Genomic_DNA"/>
</dbReference>
<proteinExistence type="predicted"/>
<sequence>MIRRLPLLFFLFIGLFFFFHCGNPPPPEFFTGTKADSQAIRQLVETTHGSVFAFSVFEDSILPLDSAAKARLWNYAHSASDRSQAKFLATGFARKIFWDSTKVKDTLLFVKDTTATYIFRRDLIGEFRIHICSITPYDRDSGIYETFFVDKDTIITKRFTASCWQWGHFEPVKKDTEDRTWRLVKITGCQVISIPNEENSPLIPSPVALITPGRVDSVYSLAYLSPRDSSKFGDRRLYYFIDTICEKKDSLLHLPGGVRLTANITPWLNPNDTVLKFVSCLGERKEANSGVFLPTYTTPTFTRVYLDVLTCEALTYEKKDLRGIIWGVSTKIK</sequence>
<dbReference type="AlphaFoldDB" id="A0A7C3YTA2"/>
<reference evidence="1" key="1">
    <citation type="journal article" date="2020" name="mSystems">
        <title>Genome- and Community-Level Interaction Insights into Carbon Utilization and Element Cycling Functions of Hydrothermarchaeota in Hydrothermal Sediment.</title>
        <authorList>
            <person name="Zhou Z."/>
            <person name="Liu Y."/>
            <person name="Xu W."/>
            <person name="Pan J."/>
            <person name="Luo Z.H."/>
            <person name="Li M."/>
        </authorList>
    </citation>
    <scope>NUCLEOTIDE SEQUENCE [LARGE SCALE GENOMIC DNA]</scope>
    <source>
        <strain evidence="1">SpSt-906</strain>
    </source>
</reference>
<protein>
    <submittedName>
        <fullName evidence="1">Uncharacterized protein</fullName>
    </submittedName>
</protein>
<name>A0A7C3YTA2_UNCW3</name>
<accession>A0A7C3YTA2</accession>
<evidence type="ECO:0000313" key="1">
    <source>
        <dbReference type="EMBL" id="HGE99576.1"/>
    </source>
</evidence>